<accession>A0A9D4UWB7</accession>
<dbReference type="FunFam" id="3.30.200.20:FF:000268">
    <property type="entry name" value="probable receptor-like serine/threonine-protein kinase At5g57670"/>
    <property type="match status" value="1"/>
</dbReference>
<proteinExistence type="predicted"/>
<feature type="region of interest" description="Disordered" evidence="1">
    <location>
        <begin position="416"/>
        <end position="441"/>
    </location>
</feature>
<dbReference type="SMART" id="SM00220">
    <property type="entry name" value="S_TKc"/>
    <property type="match status" value="1"/>
</dbReference>
<sequence>MTGEENQEVQQNDNVLVVGLKLDNTGRELLTWTLAKFTRAGNHVIALHVAPSTSEADVLRSQLEATEQQSEGYFDSIIGVYESFCSIRKVNLQVKVSDGPSLRRALIEECRKSNAVKLILGHVSSKPHIGPSFSLAKYCSRRLPPTCSVMVIQQGQVTFEKEGSLRNLGDNTPGVLNSIHKTFRTHNWKNSGRYLTDGRRASLSSKSLETEMDDDEYGNAACPWPLPSRFLDSPVSVLHAYKHSSFQKRASGPLESPLSALSSPTESVTAQNRCDTNLPGLDDAQNNEDKVEHPHQSLEECFALTERYHDHGRSLRALEKMPSAPPIPVTSSHPHEEICTLHPSIDTPLNASFAQEGVVVEENSPSVGWPLLRKHVATDQEYKSMSRRLSVVEWALQLPDRPKEVVNHEAELLKWDTDDCNSSPQTSSERMSHEQQRTEDGTNVCETDAVLQSYTDVLGSRLSNMRACKQFELKELQDATDNFDSDNMVGRGGCSQVYQGVIAENHTVAVKCLNASAVDSGYALATEVEIMCSIHHNHIVQLLGYCLDNQQQMLVYNFAPQGNLEQQLHGGKGKAVLAWEPRYNIAVGVADALHYLHDCCEQPVIHRDVKSSNILLSADLKPQLTDFGLAKWMPASSTQLTCSDVVGTFGYLAPEYFMFGKVSEKTDVYSFGVVLLELITGRRPIDNTRPKGEENLVVWARKLLEDESSTEKLIDPKLEGSYDFGQLTNMMIAARLCLRQSSQMRPRMSRILKLLKGEVEDLEHIGRQDSVCKESDDGYDMPNYGEIDIRTHLTLALFGLDDDAASQASIEHSVNLAHSNKYLEEYLGGRYSRSSSFE</sequence>
<protein>
    <recommendedName>
        <fullName evidence="2">Protein kinase domain-containing protein</fullName>
    </recommendedName>
</protein>
<evidence type="ECO:0000256" key="1">
    <source>
        <dbReference type="SAM" id="MobiDB-lite"/>
    </source>
</evidence>
<dbReference type="GO" id="GO:0005524">
    <property type="term" value="F:ATP binding"/>
    <property type="evidence" value="ECO:0007669"/>
    <property type="project" value="InterPro"/>
</dbReference>
<dbReference type="InterPro" id="IPR000719">
    <property type="entry name" value="Prot_kinase_dom"/>
</dbReference>
<dbReference type="PANTHER" id="PTHR47987:SF11">
    <property type="entry name" value="RECEPTOR-LIKE CYTOSOLIC SERINE_THREONINE-PROTEIN KINASE RBK1 ISOFORM X1"/>
    <property type="match status" value="1"/>
</dbReference>
<dbReference type="AlphaFoldDB" id="A0A9D4UWB7"/>
<dbReference type="PROSITE" id="PS00108">
    <property type="entry name" value="PROTEIN_KINASE_ST"/>
    <property type="match status" value="1"/>
</dbReference>
<dbReference type="Pfam" id="PF00069">
    <property type="entry name" value="Pkinase"/>
    <property type="match status" value="1"/>
</dbReference>
<dbReference type="InterPro" id="IPR011009">
    <property type="entry name" value="Kinase-like_dom_sf"/>
</dbReference>
<dbReference type="InterPro" id="IPR046958">
    <property type="entry name" value="RBK1/2/STUNTED"/>
</dbReference>
<organism evidence="3 4">
    <name type="scientific">Adiantum capillus-veneris</name>
    <name type="common">Maidenhair fern</name>
    <dbReference type="NCBI Taxonomy" id="13818"/>
    <lineage>
        <taxon>Eukaryota</taxon>
        <taxon>Viridiplantae</taxon>
        <taxon>Streptophyta</taxon>
        <taxon>Embryophyta</taxon>
        <taxon>Tracheophyta</taxon>
        <taxon>Polypodiopsida</taxon>
        <taxon>Polypodiidae</taxon>
        <taxon>Polypodiales</taxon>
        <taxon>Pteridineae</taxon>
        <taxon>Pteridaceae</taxon>
        <taxon>Vittarioideae</taxon>
        <taxon>Adiantum</taxon>
    </lineage>
</organism>
<evidence type="ECO:0000259" key="2">
    <source>
        <dbReference type="PROSITE" id="PS50011"/>
    </source>
</evidence>
<evidence type="ECO:0000313" key="4">
    <source>
        <dbReference type="Proteomes" id="UP000886520"/>
    </source>
</evidence>
<dbReference type="GO" id="GO:0004672">
    <property type="term" value="F:protein kinase activity"/>
    <property type="evidence" value="ECO:0007669"/>
    <property type="project" value="InterPro"/>
</dbReference>
<dbReference type="InterPro" id="IPR008271">
    <property type="entry name" value="Ser/Thr_kinase_AS"/>
</dbReference>
<dbReference type="Proteomes" id="UP000886520">
    <property type="component" value="Chromosome 9"/>
</dbReference>
<dbReference type="EMBL" id="JABFUD020000009">
    <property type="protein sequence ID" value="KAI5075141.1"/>
    <property type="molecule type" value="Genomic_DNA"/>
</dbReference>
<dbReference type="Gene3D" id="1.10.510.10">
    <property type="entry name" value="Transferase(Phosphotransferase) domain 1"/>
    <property type="match status" value="1"/>
</dbReference>
<feature type="region of interest" description="Disordered" evidence="1">
    <location>
        <begin position="246"/>
        <end position="289"/>
    </location>
</feature>
<feature type="domain" description="Protein kinase" evidence="2">
    <location>
        <begin position="483"/>
        <end position="762"/>
    </location>
</feature>
<keyword evidence="4" id="KW-1185">Reference proteome</keyword>
<comment type="caution">
    <text evidence="3">The sequence shown here is derived from an EMBL/GenBank/DDBJ whole genome shotgun (WGS) entry which is preliminary data.</text>
</comment>
<dbReference type="OrthoDB" id="654677at2759"/>
<dbReference type="SUPFAM" id="SSF56112">
    <property type="entry name" value="Protein kinase-like (PK-like)"/>
    <property type="match status" value="1"/>
</dbReference>
<name>A0A9D4UWB7_ADICA</name>
<gene>
    <name evidence="3" type="ORF">GOP47_0009217</name>
</gene>
<feature type="compositionally biased region" description="Polar residues" evidence="1">
    <location>
        <begin position="420"/>
        <end position="429"/>
    </location>
</feature>
<feature type="compositionally biased region" description="Basic and acidic residues" evidence="1">
    <location>
        <begin position="430"/>
        <end position="440"/>
    </location>
</feature>
<feature type="compositionally biased region" description="Low complexity" evidence="1">
    <location>
        <begin position="250"/>
        <end position="267"/>
    </location>
</feature>
<dbReference type="Gene3D" id="3.30.200.20">
    <property type="entry name" value="Phosphorylase Kinase, domain 1"/>
    <property type="match status" value="1"/>
</dbReference>
<dbReference type="PANTHER" id="PTHR47987">
    <property type="entry name" value="OS08G0249100 PROTEIN"/>
    <property type="match status" value="1"/>
</dbReference>
<dbReference type="PROSITE" id="PS50011">
    <property type="entry name" value="PROTEIN_KINASE_DOM"/>
    <property type="match status" value="1"/>
</dbReference>
<reference evidence="3" key="1">
    <citation type="submission" date="2021-01" db="EMBL/GenBank/DDBJ databases">
        <title>Adiantum capillus-veneris genome.</title>
        <authorList>
            <person name="Fang Y."/>
            <person name="Liao Q."/>
        </authorList>
    </citation>
    <scope>NUCLEOTIDE SEQUENCE</scope>
    <source>
        <strain evidence="3">H3</strain>
        <tissue evidence="3">Leaf</tissue>
    </source>
</reference>
<evidence type="ECO:0000313" key="3">
    <source>
        <dbReference type="EMBL" id="KAI5075141.1"/>
    </source>
</evidence>
<dbReference type="FunFam" id="1.10.510.10:FF:000284">
    <property type="entry name" value="Putative receptor-like serine/threonine-protein kinase"/>
    <property type="match status" value="1"/>
</dbReference>